<dbReference type="PROSITE" id="PS00785">
    <property type="entry name" value="5_NUCLEOTIDASE_1"/>
    <property type="match status" value="1"/>
</dbReference>
<proteinExistence type="inferred from homology"/>
<comment type="caution">
    <text evidence="3">The sequence shown here is derived from an EMBL/GenBank/DDBJ whole genome shotgun (WGS) entry which is preliminary data.</text>
</comment>
<gene>
    <name evidence="3" type="ORF">IAB76_00825</name>
</gene>
<dbReference type="Pfam" id="PF00149">
    <property type="entry name" value="Metallophos"/>
    <property type="match status" value="1"/>
</dbReference>
<dbReference type="AlphaFoldDB" id="A0A9D9NMW4"/>
<dbReference type="GO" id="GO:0046872">
    <property type="term" value="F:metal ion binding"/>
    <property type="evidence" value="ECO:0007669"/>
    <property type="project" value="InterPro"/>
</dbReference>
<evidence type="ECO:0000313" key="4">
    <source>
        <dbReference type="Proteomes" id="UP000823769"/>
    </source>
</evidence>
<dbReference type="Gene3D" id="3.60.21.10">
    <property type="match status" value="1"/>
</dbReference>
<dbReference type="PROSITE" id="PS00786">
    <property type="entry name" value="5_NUCLEOTIDASE_2"/>
    <property type="match status" value="1"/>
</dbReference>
<dbReference type="PANTHER" id="PTHR11575">
    <property type="entry name" value="5'-NUCLEOTIDASE-RELATED"/>
    <property type="match status" value="1"/>
</dbReference>
<reference evidence="3" key="1">
    <citation type="submission" date="2020-10" db="EMBL/GenBank/DDBJ databases">
        <authorList>
            <person name="Gilroy R."/>
        </authorList>
    </citation>
    <scope>NUCLEOTIDE SEQUENCE</scope>
    <source>
        <strain evidence="3">B3-1481</strain>
    </source>
</reference>
<dbReference type="InterPro" id="IPR006146">
    <property type="entry name" value="5'-Nucleotdase_CS"/>
</dbReference>
<feature type="domain" description="Calcineurin-like phosphoesterase" evidence="2">
    <location>
        <begin position="25"/>
        <end position="236"/>
    </location>
</feature>
<reference evidence="3" key="2">
    <citation type="journal article" date="2021" name="PeerJ">
        <title>Extensive microbial diversity within the chicken gut microbiome revealed by metagenomics and culture.</title>
        <authorList>
            <person name="Gilroy R."/>
            <person name="Ravi A."/>
            <person name="Getino M."/>
            <person name="Pursley I."/>
            <person name="Horton D.L."/>
            <person name="Alikhan N.F."/>
            <person name="Baker D."/>
            <person name="Gharbi K."/>
            <person name="Hall N."/>
            <person name="Watson M."/>
            <person name="Adriaenssens E.M."/>
            <person name="Foster-Nyarko E."/>
            <person name="Jarju S."/>
            <person name="Secka A."/>
            <person name="Antonio M."/>
            <person name="Oren A."/>
            <person name="Chaudhuri R.R."/>
            <person name="La Ragione R."/>
            <person name="Hildebrand F."/>
            <person name="Pallen M.J."/>
        </authorList>
    </citation>
    <scope>NUCLEOTIDE SEQUENCE</scope>
    <source>
        <strain evidence="3">B3-1481</strain>
    </source>
</reference>
<organism evidence="3 4">
    <name type="scientific">Candidatus Cryptobacteroides avistercoris</name>
    <dbReference type="NCBI Taxonomy" id="2840758"/>
    <lineage>
        <taxon>Bacteria</taxon>
        <taxon>Pseudomonadati</taxon>
        <taxon>Bacteroidota</taxon>
        <taxon>Bacteroidia</taxon>
        <taxon>Bacteroidales</taxon>
        <taxon>Candidatus Cryptobacteroides</taxon>
    </lineage>
</organism>
<dbReference type="PROSITE" id="PS51257">
    <property type="entry name" value="PROKAR_LIPOPROTEIN"/>
    <property type="match status" value="1"/>
</dbReference>
<dbReference type="Proteomes" id="UP000823769">
    <property type="component" value="Unassembled WGS sequence"/>
</dbReference>
<dbReference type="PRINTS" id="PR01607">
    <property type="entry name" value="APYRASEFAMLY"/>
</dbReference>
<evidence type="ECO:0000259" key="2">
    <source>
        <dbReference type="Pfam" id="PF00149"/>
    </source>
</evidence>
<dbReference type="InterPro" id="IPR006179">
    <property type="entry name" value="5_nucleotidase/apyrase"/>
</dbReference>
<dbReference type="PANTHER" id="PTHR11575:SF24">
    <property type="entry name" value="5'-NUCLEOTIDASE"/>
    <property type="match status" value="1"/>
</dbReference>
<sequence length="270" mass="29793">MLRKILTVALLALAVCACQREPRLVIIHTNDTHSHFEPIRSGADAGRGGVIERAAFIDSVRNAVGEDKVLLLHAGDFCQGTSYFSELGGQLEPRIINALRYDCVTLGNHEFDNGIEDLEGRLALLENTKVVSSNIDVSQFGLADYVKPYVILERGGMKIGVIGLESNLSANVSAVTSSRIPQLDDVEVTNRWAEYLHDTEKCDFIILLSHAGYDADQKIVPQTRYLDIVIGGHSHTFVDDFLYVRDLDGRKVPIITDGCFGVEMGEIKVY</sequence>
<protein>
    <submittedName>
        <fullName evidence="3">Metallophosphoesterase</fullName>
    </submittedName>
</protein>
<evidence type="ECO:0000256" key="1">
    <source>
        <dbReference type="ARBA" id="ARBA00006654"/>
    </source>
</evidence>
<evidence type="ECO:0000313" key="3">
    <source>
        <dbReference type="EMBL" id="MBO8479644.1"/>
    </source>
</evidence>
<dbReference type="GO" id="GO:0000166">
    <property type="term" value="F:nucleotide binding"/>
    <property type="evidence" value="ECO:0007669"/>
    <property type="project" value="InterPro"/>
</dbReference>
<dbReference type="EMBL" id="JADILW010000010">
    <property type="protein sequence ID" value="MBO8479644.1"/>
    <property type="molecule type" value="Genomic_DNA"/>
</dbReference>
<dbReference type="InterPro" id="IPR004843">
    <property type="entry name" value="Calcineurin-like_PHP"/>
</dbReference>
<accession>A0A9D9NMW4</accession>
<dbReference type="GO" id="GO:0009166">
    <property type="term" value="P:nucleotide catabolic process"/>
    <property type="evidence" value="ECO:0007669"/>
    <property type="project" value="InterPro"/>
</dbReference>
<comment type="similarity">
    <text evidence="1">Belongs to the 5'-nucleotidase family.</text>
</comment>
<dbReference type="InterPro" id="IPR029052">
    <property type="entry name" value="Metallo-depent_PP-like"/>
</dbReference>
<dbReference type="SUPFAM" id="SSF56300">
    <property type="entry name" value="Metallo-dependent phosphatases"/>
    <property type="match status" value="1"/>
</dbReference>
<dbReference type="GO" id="GO:0016788">
    <property type="term" value="F:hydrolase activity, acting on ester bonds"/>
    <property type="evidence" value="ECO:0007669"/>
    <property type="project" value="InterPro"/>
</dbReference>
<name>A0A9D9NMW4_9BACT</name>